<reference evidence="3" key="1">
    <citation type="journal article" date="2019" name="Int. J. Syst. Evol. Microbiol.">
        <title>The Global Catalogue of Microorganisms (GCM) 10K type strain sequencing project: providing services to taxonomists for standard genome sequencing and annotation.</title>
        <authorList>
            <consortium name="The Broad Institute Genomics Platform"/>
            <consortium name="The Broad Institute Genome Sequencing Center for Infectious Disease"/>
            <person name="Wu L."/>
            <person name="Ma J."/>
        </authorList>
    </citation>
    <scope>NUCLEOTIDE SEQUENCE [LARGE SCALE GENOMIC DNA]</scope>
    <source>
        <strain evidence="3">JCM 3369</strain>
    </source>
</reference>
<sequence>MNDAERESVREFVSRHVNGRKIGDAEDLFASGYVNSLFAVQLVMWIERTFDMPMEGTDLDFANIRSVEAIGAFVDRKRAALAGGGGWTST</sequence>
<evidence type="ECO:0000313" key="3">
    <source>
        <dbReference type="Proteomes" id="UP001596380"/>
    </source>
</evidence>
<keyword evidence="3" id="KW-1185">Reference proteome</keyword>
<gene>
    <name evidence="2" type="ORF">ACFQKB_04800</name>
</gene>
<feature type="domain" description="Carrier" evidence="1">
    <location>
        <begin position="1"/>
        <end position="78"/>
    </location>
</feature>
<name>A0ABW2CF11_9ACTN</name>
<dbReference type="Proteomes" id="UP001596380">
    <property type="component" value="Unassembled WGS sequence"/>
</dbReference>
<protein>
    <submittedName>
        <fullName evidence="2">Acyl carrier protein</fullName>
    </submittedName>
</protein>
<dbReference type="InterPro" id="IPR009081">
    <property type="entry name" value="PP-bd_ACP"/>
</dbReference>
<dbReference type="Pfam" id="PF00550">
    <property type="entry name" value="PP-binding"/>
    <property type="match status" value="1"/>
</dbReference>
<dbReference type="SUPFAM" id="SSF47336">
    <property type="entry name" value="ACP-like"/>
    <property type="match status" value="1"/>
</dbReference>
<dbReference type="PROSITE" id="PS50075">
    <property type="entry name" value="CARRIER"/>
    <property type="match status" value="1"/>
</dbReference>
<dbReference type="InterPro" id="IPR036736">
    <property type="entry name" value="ACP-like_sf"/>
</dbReference>
<organism evidence="2 3">
    <name type="scientific">Actinomadura yumaensis</name>
    <dbReference type="NCBI Taxonomy" id="111807"/>
    <lineage>
        <taxon>Bacteria</taxon>
        <taxon>Bacillati</taxon>
        <taxon>Actinomycetota</taxon>
        <taxon>Actinomycetes</taxon>
        <taxon>Streptosporangiales</taxon>
        <taxon>Thermomonosporaceae</taxon>
        <taxon>Actinomadura</taxon>
    </lineage>
</organism>
<dbReference type="EMBL" id="JBHSXS010000002">
    <property type="protein sequence ID" value="MFC6879080.1"/>
    <property type="molecule type" value="Genomic_DNA"/>
</dbReference>
<proteinExistence type="predicted"/>
<dbReference type="RefSeq" id="WP_160823774.1">
    <property type="nucleotide sequence ID" value="NZ_JBHSXE010000001.1"/>
</dbReference>
<accession>A0ABW2CF11</accession>
<comment type="caution">
    <text evidence="2">The sequence shown here is derived from an EMBL/GenBank/DDBJ whole genome shotgun (WGS) entry which is preliminary data.</text>
</comment>
<dbReference type="Gene3D" id="1.10.1200.10">
    <property type="entry name" value="ACP-like"/>
    <property type="match status" value="1"/>
</dbReference>
<evidence type="ECO:0000259" key="1">
    <source>
        <dbReference type="PROSITE" id="PS50075"/>
    </source>
</evidence>
<evidence type="ECO:0000313" key="2">
    <source>
        <dbReference type="EMBL" id="MFC6879080.1"/>
    </source>
</evidence>